<feature type="transmembrane region" description="Helical" evidence="7">
    <location>
        <begin position="125"/>
        <end position="146"/>
    </location>
</feature>
<keyword evidence="10" id="KW-1185">Reference proteome</keyword>
<sequence length="462" mass="50689">MENNSKKLQRTMTSRHIMMMALGGSIGAGLFKGSSDAIDMAGPSVIIAYLIGGIILLFIMKGLAEMAVQNTQARTFRDLVQSALGPFPAYFLDWIYWKMWVLNIAAEAVVAAIFLQYWFPDGPIWVLALLVSAAVTVINLLSVKLFAETEYWLAWIKISVIIIFILSGLFLLFVSFGGHTAPSFSHLTDHGGFFPKGSSGLIAAMLVVIYSYGGTEIIGVTLAETKNPEKAVPKAVRSTLTRIIAFYLFPFFIIVSLIPWNDVNGVQQSPFVMVFKMIGIPGADHVMNGVILLAIISSMNSGLYGSSRVLYNQAADGQVPKIFAKLTANKVPVYSILLCTSSLYAGVLISLFAGSKTFNYLMGSLGYTVLFIWLTLAFAHLKSRKKQTGISGFRVKWFPYTTWIAIIALFAILVGIMYTTSVVITLVTLFIYLIITGTYVIKKRSVHSCDTSLENFAVKASK</sequence>
<feature type="transmembrane region" description="Helical" evidence="7">
    <location>
        <begin position="45"/>
        <end position="64"/>
    </location>
</feature>
<feature type="transmembrane region" description="Helical" evidence="7">
    <location>
        <begin position="201"/>
        <end position="223"/>
    </location>
</feature>
<dbReference type="PIRSF" id="PIRSF006060">
    <property type="entry name" value="AA_transporter"/>
    <property type="match status" value="1"/>
</dbReference>
<dbReference type="Proteomes" id="UP001168694">
    <property type="component" value="Unassembled WGS sequence"/>
</dbReference>
<evidence type="ECO:0000256" key="3">
    <source>
        <dbReference type="ARBA" id="ARBA00022692"/>
    </source>
</evidence>
<keyword evidence="3 7" id="KW-0812">Transmembrane</keyword>
<feature type="transmembrane region" description="Helical" evidence="7">
    <location>
        <begin position="100"/>
        <end position="119"/>
    </location>
</feature>
<comment type="subcellular location">
    <subcellularLocation>
        <location evidence="1">Membrane</location>
        <topology evidence="1">Multi-pass membrane protein</topology>
    </subcellularLocation>
</comment>
<feature type="domain" description="Amino acid permease/ SLC12A" evidence="8">
    <location>
        <begin position="16"/>
        <end position="435"/>
    </location>
</feature>
<comment type="caution">
    <text evidence="9">The sequence shown here is derived from an EMBL/GenBank/DDBJ whole genome shotgun (WGS) entry which is preliminary data.</text>
</comment>
<protein>
    <submittedName>
        <fullName evidence="9">Amino acid permease</fullName>
    </submittedName>
</protein>
<dbReference type="RefSeq" id="WP_290398891.1">
    <property type="nucleotide sequence ID" value="NZ_JAUHLN010000001.1"/>
</dbReference>
<evidence type="ECO:0000259" key="8">
    <source>
        <dbReference type="Pfam" id="PF00324"/>
    </source>
</evidence>
<keyword evidence="4" id="KW-0029">Amino-acid transport</keyword>
<evidence type="ECO:0000256" key="1">
    <source>
        <dbReference type="ARBA" id="ARBA00004141"/>
    </source>
</evidence>
<feature type="transmembrane region" description="Helical" evidence="7">
    <location>
        <begin position="158"/>
        <end position="181"/>
    </location>
</feature>
<gene>
    <name evidence="9" type="ORF">QYF49_07135</name>
</gene>
<evidence type="ECO:0000256" key="6">
    <source>
        <dbReference type="ARBA" id="ARBA00023136"/>
    </source>
</evidence>
<dbReference type="InterPro" id="IPR004841">
    <property type="entry name" value="AA-permease/SLC12A_dom"/>
</dbReference>
<dbReference type="Pfam" id="PF00324">
    <property type="entry name" value="AA_permease"/>
    <property type="match status" value="1"/>
</dbReference>
<dbReference type="Gene3D" id="1.20.1740.10">
    <property type="entry name" value="Amino acid/polyamine transporter I"/>
    <property type="match status" value="1"/>
</dbReference>
<accession>A0ABT8E4H0</accession>
<dbReference type="PANTHER" id="PTHR43495:SF5">
    <property type="entry name" value="GAMMA-AMINOBUTYRIC ACID PERMEASE"/>
    <property type="match status" value="1"/>
</dbReference>
<organism evidence="9 10">
    <name type="scientific">Fictibacillus terranigra</name>
    <dbReference type="NCBI Taxonomy" id="3058424"/>
    <lineage>
        <taxon>Bacteria</taxon>
        <taxon>Bacillati</taxon>
        <taxon>Bacillota</taxon>
        <taxon>Bacilli</taxon>
        <taxon>Bacillales</taxon>
        <taxon>Fictibacillaceae</taxon>
        <taxon>Fictibacillus</taxon>
    </lineage>
</organism>
<evidence type="ECO:0000256" key="5">
    <source>
        <dbReference type="ARBA" id="ARBA00022989"/>
    </source>
</evidence>
<evidence type="ECO:0000256" key="2">
    <source>
        <dbReference type="ARBA" id="ARBA00022448"/>
    </source>
</evidence>
<feature type="transmembrane region" description="Helical" evidence="7">
    <location>
        <begin position="422"/>
        <end position="441"/>
    </location>
</feature>
<keyword evidence="6 7" id="KW-0472">Membrane</keyword>
<proteinExistence type="predicted"/>
<name>A0ABT8E4H0_9BACL</name>
<evidence type="ECO:0000256" key="7">
    <source>
        <dbReference type="SAM" id="Phobius"/>
    </source>
</evidence>
<keyword evidence="2" id="KW-0813">Transport</keyword>
<feature type="transmembrane region" description="Helical" evidence="7">
    <location>
        <begin position="358"/>
        <end position="376"/>
    </location>
</feature>
<keyword evidence="5 7" id="KW-1133">Transmembrane helix</keyword>
<evidence type="ECO:0000313" key="10">
    <source>
        <dbReference type="Proteomes" id="UP001168694"/>
    </source>
</evidence>
<dbReference type="PANTHER" id="PTHR43495">
    <property type="entry name" value="GABA PERMEASE"/>
    <property type="match status" value="1"/>
</dbReference>
<dbReference type="EMBL" id="JAUHLN010000001">
    <property type="protein sequence ID" value="MDN4072805.1"/>
    <property type="molecule type" value="Genomic_DNA"/>
</dbReference>
<evidence type="ECO:0000256" key="4">
    <source>
        <dbReference type="ARBA" id="ARBA00022970"/>
    </source>
</evidence>
<evidence type="ECO:0000313" key="9">
    <source>
        <dbReference type="EMBL" id="MDN4072805.1"/>
    </source>
</evidence>
<feature type="transmembrane region" description="Helical" evidence="7">
    <location>
        <begin position="331"/>
        <end position="352"/>
    </location>
</feature>
<feature type="transmembrane region" description="Helical" evidence="7">
    <location>
        <begin position="397"/>
        <end position="416"/>
    </location>
</feature>
<reference evidence="9" key="1">
    <citation type="submission" date="2023-06" db="EMBL/GenBank/DDBJ databases">
        <title>Draft Genome Sequences of Representative Paenibacillus Polymyxa, Bacillus cereus, Fictibacillus sp., and Brevibacillus agri Strains Isolated from Amazonian Dark Earth.</title>
        <authorList>
            <person name="Pellegrinetti T.A."/>
            <person name="Cunha I.C.M."/>
            <person name="Chaves M.G."/>
            <person name="Freitas A.S."/>
            <person name="Silva A.V.R."/>
            <person name="Tsai S.M."/>
            <person name="Mendes L.W."/>
        </authorList>
    </citation>
    <scope>NUCLEOTIDE SEQUENCE</scope>
    <source>
        <strain evidence="9">CENA-BCM004</strain>
    </source>
</reference>
<feature type="transmembrane region" description="Helical" evidence="7">
    <location>
        <begin position="244"/>
        <end position="261"/>
    </location>
</feature>